<dbReference type="KEGG" id="fmr:Fuma_01368"/>
<evidence type="ECO:0000313" key="2">
    <source>
        <dbReference type="EMBL" id="APZ91777.1"/>
    </source>
</evidence>
<gene>
    <name evidence="2" type="ORF">Fuma_01368</name>
</gene>
<protein>
    <submittedName>
        <fullName evidence="2">Uncharacterized protein</fullName>
    </submittedName>
</protein>
<evidence type="ECO:0000256" key="1">
    <source>
        <dbReference type="SAM" id="MobiDB-lite"/>
    </source>
</evidence>
<dbReference type="EMBL" id="CP017641">
    <property type="protein sequence ID" value="APZ91777.1"/>
    <property type="molecule type" value="Genomic_DNA"/>
</dbReference>
<name>A0A1P8WCH8_9PLAN</name>
<dbReference type="AlphaFoldDB" id="A0A1P8WCH8"/>
<keyword evidence="3" id="KW-1185">Reference proteome</keyword>
<evidence type="ECO:0000313" key="3">
    <source>
        <dbReference type="Proteomes" id="UP000187735"/>
    </source>
</evidence>
<feature type="region of interest" description="Disordered" evidence="1">
    <location>
        <begin position="66"/>
        <end position="92"/>
    </location>
</feature>
<proteinExistence type="predicted"/>
<reference evidence="2 3" key="1">
    <citation type="journal article" date="2016" name="Front. Microbiol.">
        <title>Fuerstia marisgermanicae gen. nov., sp. nov., an Unusual Member of the Phylum Planctomycetes from the German Wadden Sea.</title>
        <authorList>
            <person name="Kohn T."/>
            <person name="Heuer A."/>
            <person name="Jogler M."/>
            <person name="Vollmers J."/>
            <person name="Boedeker C."/>
            <person name="Bunk B."/>
            <person name="Rast P."/>
            <person name="Borchert D."/>
            <person name="Glockner I."/>
            <person name="Freese H.M."/>
            <person name="Klenk H.P."/>
            <person name="Overmann J."/>
            <person name="Kaster A.K."/>
            <person name="Rohde M."/>
            <person name="Wiegand S."/>
            <person name="Jogler C."/>
        </authorList>
    </citation>
    <scope>NUCLEOTIDE SEQUENCE [LARGE SCALE GENOMIC DNA]</scope>
    <source>
        <strain evidence="2 3">NH11</strain>
    </source>
</reference>
<dbReference type="Proteomes" id="UP000187735">
    <property type="component" value="Chromosome"/>
</dbReference>
<dbReference type="STRING" id="1891926.Fuma_01368"/>
<organism evidence="2 3">
    <name type="scientific">Fuerstiella marisgermanici</name>
    <dbReference type="NCBI Taxonomy" id="1891926"/>
    <lineage>
        <taxon>Bacteria</taxon>
        <taxon>Pseudomonadati</taxon>
        <taxon>Planctomycetota</taxon>
        <taxon>Planctomycetia</taxon>
        <taxon>Planctomycetales</taxon>
        <taxon>Planctomycetaceae</taxon>
        <taxon>Fuerstiella</taxon>
    </lineage>
</organism>
<sequence length="92" mass="10002">MVRSDVNMFRQRDVVAEQRILPRLGISSVARNVAVVTKEPTVTDSTRTPVMLNAETLPTAALEQPDHAPLEQSTVPRQAAKACAHTEALQVA</sequence>
<accession>A0A1P8WCH8</accession>